<sequence length="135" mass="14975">METTITFHPTPLRVPAFMRSQPPTEFHRFVGENLQALAIAAKILGVTPGQQMVARLVEDLQSDTTLNASTQRVAAGLARLLDPRGPAWRNYLRAQDIDVHAVEFTELERLVREYQDALAQSAASQGQPSRGGHRM</sequence>
<accession>A0A9Q9LXG7</accession>
<name>A0A9Q9LXG7_LEICA</name>
<dbReference type="EMBL" id="CP081070">
    <property type="protein sequence ID" value="UWQ53031.1"/>
    <property type="molecule type" value="Genomic_DNA"/>
</dbReference>
<evidence type="ECO:0000313" key="2">
    <source>
        <dbReference type="Proteomes" id="UP001058713"/>
    </source>
</evidence>
<dbReference type="Proteomes" id="UP001058713">
    <property type="component" value="Chromosome"/>
</dbReference>
<protein>
    <submittedName>
        <fullName evidence="1">Uncharacterized protein</fullName>
    </submittedName>
</protein>
<dbReference type="KEGG" id="lcae:K3721_13570"/>
<reference evidence="1" key="1">
    <citation type="submission" date="2021-08" db="EMBL/GenBank/DDBJ databases">
        <authorList>
            <person name="Nwanade C."/>
            <person name="Wang M."/>
            <person name="Masoudi A."/>
            <person name="Yu Z."/>
            <person name="Liu J."/>
        </authorList>
    </citation>
    <scope>NUCLEOTIDE SEQUENCE</scope>
    <source>
        <strain evidence="1">S122</strain>
    </source>
</reference>
<evidence type="ECO:0000313" key="1">
    <source>
        <dbReference type="EMBL" id="UWQ53031.1"/>
    </source>
</evidence>
<dbReference type="AlphaFoldDB" id="A0A9Q9LXG7"/>
<gene>
    <name evidence="1" type="ORF">K3721_13570</name>
</gene>
<proteinExistence type="predicted"/>
<dbReference type="RefSeq" id="WP_259970755.1">
    <property type="nucleotide sequence ID" value="NZ_CP081070.1"/>
</dbReference>
<organism evidence="1 2">
    <name type="scientific">Leisingera caerulea</name>
    <name type="common">Phaeobacter caeruleus</name>
    <dbReference type="NCBI Taxonomy" id="506591"/>
    <lineage>
        <taxon>Bacteria</taxon>
        <taxon>Pseudomonadati</taxon>
        <taxon>Pseudomonadota</taxon>
        <taxon>Alphaproteobacteria</taxon>
        <taxon>Rhodobacterales</taxon>
        <taxon>Roseobacteraceae</taxon>
        <taxon>Leisingera</taxon>
    </lineage>
</organism>